<evidence type="ECO:0000313" key="1">
    <source>
        <dbReference type="EMBL" id="QHS95584.1"/>
    </source>
</evidence>
<reference evidence="1" key="1">
    <citation type="journal article" date="2020" name="Nature">
        <title>Giant virus diversity and host interactions through global metagenomics.</title>
        <authorList>
            <person name="Schulz F."/>
            <person name="Roux S."/>
            <person name="Paez-Espino D."/>
            <person name="Jungbluth S."/>
            <person name="Walsh D.A."/>
            <person name="Denef V.J."/>
            <person name="McMahon K.D."/>
            <person name="Konstantinidis K.T."/>
            <person name="Eloe-Fadrosh E.A."/>
            <person name="Kyrpides N.C."/>
            <person name="Woyke T."/>
        </authorList>
    </citation>
    <scope>NUCLEOTIDE SEQUENCE</scope>
    <source>
        <strain evidence="1">GVMAG-M-3300018868-6</strain>
    </source>
</reference>
<dbReference type="AlphaFoldDB" id="A0A6C0BVI8"/>
<dbReference type="EMBL" id="MN739253">
    <property type="protein sequence ID" value="QHS95584.1"/>
    <property type="molecule type" value="Genomic_DNA"/>
</dbReference>
<proteinExistence type="predicted"/>
<accession>A0A6C0BVI8</accession>
<sequence length="55" mass="6368">MFKSEILKKTSEQASKFKMPYLVPLFNDCDYCELLKKYPTIVGQHTKGCPIQQPT</sequence>
<organism evidence="1">
    <name type="scientific">viral metagenome</name>
    <dbReference type="NCBI Taxonomy" id="1070528"/>
    <lineage>
        <taxon>unclassified sequences</taxon>
        <taxon>metagenomes</taxon>
        <taxon>organismal metagenomes</taxon>
    </lineage>
</organism>
<name>A0A6C0BVI8_9ZZZZ</name>
<protein>
    <submittedName>
        <fullName evidence="1">Uncharacterized protein</fullName>
    </submittedName>
</protein>